<dbReference type="PANTHER" id="PTHR46566">
    <property type="entry name" value="1-PHOSPHOFRUCTOKINASE-RELATED"/>
    <property type="match status" value="1"/>
</dbReference>
<comment type="similarity">
    <text evidence="1">Belongs to the carbohydrate kinase PfkB family.</text>
</comment>
<dbReference type="Pfam" id="PF00294">
    <property type="entry name" value="PfkB"/>
    <property type="match status" value="1"/>
</dbReference>
<dbReference type="NCBIfam" id="TIGR03168">
    <property type="entry name" value="1-PFK"/>
    <property type="match status" value="1"/>
</dbReference>
<keyword evidence="3" id="KW-0547">Nucleotide-binding</keyword>
<dbReference type="InterPro" id="IPR002173">
    <property type="entry name" value="Carboh/pur_kinase_PfkB_CS"/>
</dbReference>
<evidence type="ECO:0000256" key="5">
    <source>
        <dbReference type="ARBA" id="ARBA00022840"/>
    </source>
</evidence>
<evidence type="ECO:0000256" key="4">
    <source>
        <dbReference type="ARBA" id="ARBA00022777"/>
    </source>
</evidence>
<evidence type="ECO:0000256" key="6">
    <source>
        <dbReference type="PIRNR" id="PIRNR000535"/>
    </source>
</evidence>
<dbReference type="SUPFAM" id="SSF53613">
    <property type="entry name" value="Ribokinase-like"/>
    <property type="match status" value="1"/>
</dbReference>
<evidence type="ECO:0000259" key="7">
    <source>
        <dbReference type="Pfam" id="PF00294"/>
    </source>
</evidence>
<evidence type="ECO:0000313" key="9">
    <source>
        <dbReference type="Proteomes" id="UP000590442"/>
    </source>
</evidence>
<evidence type="ECO:0000313" key="8">
    <source>
        <dbReference type="EMBL" id="NJB70394.1"/>
    </source>
</evidence>
<dbReference type="InterPro" id="IPR011611">
    <property type="entry name" value="PfkB_dom"/>
</dbReference>
<dbReference type="PANTHER" id="PTHR46566:SF2">
    <property type="entry name" value="ATP-DEPENDENT 6-PHOSPHOFRUCTOKINASE ISOZYME 2"/>
    <property type="match status" value="1"/>
</dbReference>
<proteinExistence type="inferred from homology"/>
<dbReference type="PROSITE" id="PS00583">
    <property type="entry name" value="PFKB_KINASES_1"/>
    <property type="match status" value="1"/>
</dbReference>
<dbReference type="InterPro" id="IPR017583">
    <property type="entry name" value="Tagatose/fructose_Pkinase"/>
</dbReference>
<organism evidence="8 9">
    <name type="scientific">Saonia flava</name>
    <dbReference type="NCBI Taxonomy" id="523696"/>
    <lineage>
        <taxon>Bacteria</taxon>
        <taxon>Pseudomonadati</taxon>
        <taxon>Bacteroidota</taxon>
        <taxon>Flavobacteriia</taxon>
        <taxon>Flavobacteriales</taxon>
        <taxon>Flavobacteriaceae</taxon>
        <taxon>Saonia</taxon>
    </lineage>
</organism>
<keyword evidence="9" id="KW-1185">Reference proteome</keyword>
<dbReference type="Gene3D" id="3.40.1190.20">
    <property type="match status" value="1"/>
</dbReference>
<dbReference type="GO" id="GO:0005829">
    <property type="term" value="C:cytosol"/>
    <property type="evidence" value="ECO:0007669"/>
    <property type="project" value="TreeGrafter"/>
</dbReference>
<sequence length="308" mass="33074">MSNIITLTVNPVVDKNTVVNDLIPNVKLQCTSPIYFAGGGGINVSRAIGNLGGTSLAIYLAGGPTGTHLESLLKNEGVPQEVIGIQGCTRENLAVRNSITDLEYRFGVPGPYVLEKEWQESLIRLENFLQEGDYLVASGKLSPGIPEDFFVKVATIVKKKKAKLILDTKGEALKQAVTSNIFLFKPNLAELSALCGIPFISFAELETLAKGFLEKHPCTVMVVSLGEKGALLVTKDLLEYIPAPIVQQKSMIGAGDSMVAGMVLSVLEGKSFKEMVEYGVACGTAATMHPGTQLCKKEDVDMLIEQLN</sequence>
<feature type="domain" description="Carbohydrate kinase PfkB" evidence="7">
    <location>
        <begin position="20"/>
        <end position="296"/>
    </location>
</feature>
<dbReference type="AlphaFoldDB" id="A0A846QZ34"/>
<evidence type="ECO:0000256" key="1">
    <source>
        <dbReference type="ARBA" id="ARBA00010688"/>
    </source>
</evidence>
<dbReference type="PIRSF" id="PIRSF000535">
    <property type="entry name" value="1PFK/6PFK/LacC"/>
    <property type="match status" value="1"/>
</dbReference>
<accession>A0A846QZ34</accession>
<dbReference type="GO" id="GO:0005524">
    <property type="term" value="F:ATP binding"/>
    <property type="evidence" value="ECO:0007669"/>
    <property type="project" value="UniProtKB-KW"/>
</dbReference>
<dbReference type="InterPro" id="IPR029056">
    <property type="entry name" value="Ribokinase-like"/>
</dbReference>
<dbReference type="Proteomes" id="UP000590442">
    <property type="component" value="Unassembled WGS sequence"/>
</dbReference>
<gene>
    <name evidence="8" type="ORF">GGR42_000856</name>
</gene>
<dbReference type="CDD" id="cd01164">
    <property type="entry name" value="FruK_PfkB_like"/>
    <property type="match status" value="1"/>
</dbReference>
<reference evidence="8 9" key="1">
    <citation type="submission" date="2020-03" db="EMBL/GenBank/DDBJ databases">
        <title>Genomic Encyclopedia of Type Strains, Phase IV (KMG-IV): sequencing the most valuable type-strain genomes for metagenomic binning, comparative biology and taxonomic classification.</title>
        <authorList>
            <person name="Goeker M."/>
        </authorList>
    </citation>
    <scope>NUCLEOTIDE SEQUENCE [LARGE SCALE GENOMIC DNA]</scope>
    <source>
        <strain evidence="8 9">DSM 29762</strain>
    </source>
</reference>
<keyword evidence="5" id="KW-0067">ATP-binding</keyword>
<evidence type="ECO:0000256" key="2">
    <source>
        <dbReference type="ARBA" id="ARBA00022679"/>
    </source>
</evidence>
<dbReference type="EC" id="2.7.1.11" evidence="8"/>
<dbReference type="GO" id="GO:0003872">
    <property type="term" value="F:6-phosphofructokinase activity"/>
    <property type="evidence" value="ECO:0007669"/>
    <property type="project" value="UniProtKB-EC"/>
</dbReference>
<dbReference type="EMBL" id="JAATJJ010000001">
    <property type="protein sequence ID" value="NJB70394.1"/>
    <property type="molecule type" value="Genomic_DNA"/>
</dbReference>
<dbReference type="RefSeq" id="WP_167961172.1">
    <property type="nucleotide sequence ID" value="NZ_JAATJJ010000001.1"/>
</dbReference>
<comment type="caution">
    <text evidence="8">The sequence shown here is derived from an EMBL/GenBank/DDBJ whole genome shotgun (WGS) entry which is preliminary data.</text>
</comment>
<keyword evidence="4 8" id="KW-0418">Kinase</keyword>
<name>A0A846QZ34_9FLAO</name>
<keyword evidence="2 6" id="KW-0808">Transferase</keyword>
<protein>
    <submittedName>
        <fullName evidence="8">6-phosphofructokinase 2</fullName>
        <ecNumber evidence="8">2.7.1.11</ecNumber>
    </submittedName>
</protein>
<evidence type="ECO:0000256" key="3">
    <source>
        <dbReference type="ARBA" id="ARBA00022741"/>
    </source>
</evidence>